<proteinExistence type="inferred from homology"/>
<feature type="chain" id="PRO_5047421079" evidence="13">
    <location>
        <begin position="26"/>
        <end position="196"/>
    </location>
</feature>
<evidence type="ECO:0000256" key="11">
    <source>
        <dbReference type="ARBA" id="ARBA00023237"/>
    </source>
</evidence>
<keyword evidence="11" id="KW-0998">Cell outer membrane</keyword>
<evidence type="ECO:0000256" key="5">
    <source>
        <dbReference type="ARBA" id="ARBA00006929"/>
    </source>
</evidence>
<keyword evidence="9" id="KW-0564">Palmitate</keyword>
<comment type="function">
    <text evidence="1">Assembles around the rod to form the L-ring and probably protects the motor/basal body from shearing forces during rotation.</text>
</comment>
<evidence type="ECO:0000256" key="10">
    <source>
        <dbReference type="ARBA" id="ARBA00023143"/>
    </source>
</evidence>
<dbReference type="PANTHER" id="PTHR34933">
    <property type="entry name" value="FLAGELLAR L-RING PROTEIN"/>
    <property type="match status" value="1"/>
</dbReference>
<evidence type="ECO:0000256" key="13">
    <source>
        <dbReference type="SAM" id="SignalP"/>
    </source>
</evidence>
<keyword evidence="14" id="KW-0969">Cilium</keyword>
<keyword evidence="15" id="KW-1185">Reference proteome</keyword>
<keyword evidence="8" id="KW-0472">Membrane</keyword>
<keyword evidence="7 13" id="KW-0732">Signal</keyword>
<evidence type="ECO:0000256" key="6">
    <source>
        <dbReference type="ARBA" id="ARBA00011439"/>
    </source>
</evidence>
<evidence type="ECO:0000256" key="7">
    <source>
        <dbReference type="ARBA" id="ARBA00022729"/>
    </source>
</evidence>
<evidence type="ECO:0000256" key="1">
    <source>
        <dbReference type="ARBA" id="ARBA00002591"/>
    </source>
</evidence>
<evidence type="ECO:0000313" key="15">
    <source>
        <dbReference type="Proteomes" id="UP001595904"/>
    </source>
</evidence>
<dbReference type="InterPro" id="IPR000527">
    <property type="entry name" value="Flag_Lring"/>
</dbReference>
<organism evidence="14 15">
    <name type="scientific">Steroidobacter flavus</name>
    <dbReference type="NCBI Taxonomy" id="1842136"/>
    <lineage>
        <taxon>Bacteria</taxon>
        <taxon>Pseudomonadati</taxon>
        <taxon>Pseudomonadota</taxon>
        <taxon>Gammaproteobacteria</taxon>
        <taxon>Steroidobacterales</taxon>
        <taxon>Steroidobacteraceae</taxon>
        <taxon>Steroidobacter</taxon>
    </lineage>
</organism>
<sequence>MSANKFKLACLMVGTASLAAAPTLAQQAEAPLLQRSLFADRKAFRAGDMLTVVVTEAASASASARTSADKQESVFGQINQPDERPWNIDLAFGNDFDGGGQIQRTGKLLAKLAVVVQGVDAHGNLSVIGEQEIRVNNEEQRIALSGTVRPEDIGPDNTIASWRIANARIDFKGEGVLARKQSPGLLTKLFDLFGLN</sequence>
<dbReference type="PRINTS" id="PR01008">
    <property type="entry name" value="FLGLRINGFLGH"/>
</dbReference>
<dbReference type="Pfam" id="PF02107">
    <property type="entry name" value="FlgH"/>
    <property type="match status" value="1"/>
</dbReference>
<dbReference type="EMBL" id="JBHSDU010000014">
    <property type="protein sequence ID" value="MFC4312697.1"/>
    <property type="molecule type" value="Genomic_DNA"/>
</dbReference>
<evidence type="ECO:0000256" key="8">
    <source>
        <dbReference type="ARBA" id="ARBA00023136"/>
    </source>
</evidence>
<keyword evidence="14" id="KW-0966">Cell projection</keyword>
<keyword evidence="10" id="KW-0975">Bacterial flagellum</keyword>
<comment type="subcellular location">
    <subcellularLocation>
        <location evidence="2">Bacterial flagellum basal body</location>
    </subcellularLocation>
    <subcellularLocation>
        <location evidence="3">Cell outer membrane</location>
    </subcellularLocation>
    <subcellularLocation>
        <location evidence="4">Membrane</location>
        <topology evidence="4">Lipid-anchor</topology>
    </subcellularLocation>
</comment>
<evidence type="ECO:0000256" key="12">
    <source>
        <dbReference type="ARBA" id="ARBA00023288"/>
    </source>
</evidence>
<accession>A0ABV8SZ01</accession>
<gene>
    <name evidence="14" type="ORF">ACFPN2_26670</name>
</gene>
<keyword evidence="12" id="KW-0449">Lipoprotein</keyword>
<evidence type="ECO:0000256" key="2">
    <source>
        <dbReference type="ARBA" id="ARBA00004117"/>
    </source>
</evidence>
<keyword evidence="14" id="KW-0282">Flagellum</keyword>
<feature type="signal peptide" evidence="13">
    <location>
        <begin position="1"/>
        <end position="25"/>
    </location>
</feature>
<evidence type="ECO:0000313" key="14">
    <source>
        <dbReference type="EMBL" id="MFC4312697.1"/>
    </source>
</evidence>
<name>A0ABV8SZ01_9GAMM</name>
<dbReference type="PANTHER" id="PTHR34933:SF1">
    <property type="entry name" value="FLAGELLAR L-RING PROTEIN"/>
    <property type="match status" value="1"/>
</dbReference>
<evidence type="ECO:0000256" key="9">
    <source>
        <dbReference type="ARBA" id="ARBA00023139"/>
    </source>
</evidence>
<evidence type="ECO:0000256" key="3">
    <source>
        <dbReference type="ARBA" id="ARBA00004442"/>
    </source>
</evidence>
<dbReference type="Proteomes" id="UP001595904">
    <property type="component" value="Unassembled WGS sequence"/>
</dbReference>
<comment type="caution">
    <text evidence="14">The sequence shown here is derived from an EMBL/GenBank/DDBJ whole genome shotgun (WGS) entry which is preliminary data.</text>
</comment>
<reference evidence="15" key="1">
    <citation type="journal article" date="2019" name="Int. J. Syst. Evol. Microbiol.">
        <title>The Global Catalogue of Microorganisms (GCM) 10K type strain sequencing project: providing services to taxonomists for standard genome sequencing and annotation.</title>
        <authorList>
            <consortium name="The Broad Institute Genomics Platform"/>
            <consortium name="The Broad Institute Genome Sequencing Center for Infectious Disease"/>
            <person name="Wu L."/>
            <person name="Ma J."/>
        </authorList>
    </citation>
    <scope>NUCLEOTIDE SEQUENCE [LARGE SCALE GENOMIC DNA]</scope>
    <source>
        <strain evidence="15">CGMCC 1.10759</strain>
    </source>
</reference>
<protein>
    <submittedName>
        <fullName evidence="14">Flagellar basal body L-ring protein FlgH</fullName>
    </submittedName>
</protein>
<comment type="similarity">
    <text evidence="5">Belongs to the FlgH family.</text>
</comment>
<dbReference type="RefSeq" id="WP_380602318.1">
    <property type="nucleotide sequence ID" value="NZ_JBHSDU010000014.1"/>
</dbReference>
<evidence type="ECO:0000256" key="4">
    <source>
        <dbReference type="ARBA" id="ARBA00004635"/>
    </source>
</evidence>
<comment type="subunit">
    <text evidence="6">The basal body constitutes a major portion of the flagellar organelle and consists of four rings (L,P,S, and M) mounted on a central rod.</text>
</comment>